<dbReference type="EMBL" id="PFEL01000050">
    <property type="protein sequence ID" value="PJE69172.1"/>
    <property type="molecule type" value="Genomic_DNA"/>
</dbReference>
<feature type="domain" description="Glycosyltransferase 2-like" evidence="1">
    <location>
        <begin position="6"/>
        <end position="44"/>
    </location>
</feature>
<keyword evidence="2" id="KW-0808">Transferase</keyword>
<name>A0A2M8L5U2_9BACT</name>
<dbReference type="Proteomes" id="UP000229500">
    <property type="component" value="Unassembled WGS sequence"/>
</dbReference>
<dbReference type="InterPro" id="IPR029044">
    <property type="entry name" value="Nucleotide-diphossugar_trans"/>
</dbReference>
<proteinExistence type="predicted"/>
<dbReference type="Pfam" id="PF00535">
    <property type="entry name" value="Glycos_transf_2"/>
    <property type="match status" value="1"/>
</dbReference>
<reference evidence="3" key="1">
    <citation type="submission" date="2017-09" db="EMBL/GenBank/DDBJ databases">
        <title>Depth-based differentiation of microbial function through sediment-hosted aquifers and enrichment of novel symbionts in the deep terrestrial subsurface.</title>
        <authorList>
            <person name="Probst A.J."/>
            <person name="Ladd B."/>
            <person name="Jarett J.K."/>
            <person name="Geller-Mcgrath D.E."/>
            <person name="Sieber C.M.K."/>
            <person name="Emerson J.B."/>
            <person name="Anantharaman K."/>
            <person name="Thomas B.C."/>
            <person name="Malmstrom R."/>
            <person name="Stieglmeier M."/>
            <person name="Klingl A."/>
            <person name="Woyke T."/>
            <person name="Ryan C.M."/>
            <person name="Banfield J.F."/>
        </authorList>
    </citation>
    <scope>NUCLEOTIDE SEQUENCE [LARGE SCALE GENOMIC DNA]</scope>
</reference>
<evidence type="ECO:0000313" key="2">
    <source>
        <dbReference type="EMBL" id="PJE69172.1"/>
    </source>
</evidence>
<dbReference type="SUPFAM" id="SSF53448">
    <property type="entry name" value="Nucleotide-diphospho-sugar transferases"/>
    <property type="match status" value="1"/>
</dbReference>
<dbReference type="GO" id="GO:0016740">
    <property type="term" value="F:transferase activity"/>
    <property type="evidence" value="ECO:0007669"/>
    <property type="project" value="UniProtKB-KW"/>
</dbReference>
<dbReference type="InterPro" id="IPR001173">
    <property type="entry name" value="Glyco_trans_2-like"/>
</dbReference>
<gene>
    <name evidence="2" type="ORF">COU96_01185</name>
</gene>
<feature type="non-terminal residue" evidence="2">
    <location>
        <position position="44"/>
    </location>
</feature>
<protein>
    <submittedName>
        <fullName evidence="2">Glycosyltransferase</fullName>
    </submittedName>
</protein>
<dbReference type="AlphaFoldDB" id="A0A2M8L5U2"/>
<dbReference type="Gene3D" id="3.90.550.10">
    <property type="entry name" value="Spore Coat Polysaccharide Biosynthesis Protein SpsA, Chain A"/>
    <property type="match status" value="1"/>
</dbReference>
<evidence type="ECO:0000259" key="1">
    <source>
        <dbReference type="Pfam" id="PF00535"/>
    </source>
</evidence>
<organism evidence="2 3">
    <name type="scientific">Candidatus Shapirobacteria bacterium CG10_big_fil_rev_8_21_14_0_10_38_14</name>
    <dbReference type="NCBI Taxonomy" id="1974483"/>
    <lineage>
        <taxon>Bacteria</taxon>
        <taxon>Candidatus Shapironibacteriota</taxon>
    </lineage>
</organism>
<comment type="caution">
    <text evidence="2">The sequence shown here is derived from an EMBL/GenBank/DDBJ whole genome shotgun (WGS) entry which is preliminary data.</text>
</comment>
<evidence type="ECO:0000313" key="3">
    <source>
        <dbReference type="Proteomes" id="UP000229500"/>
    </source>
</evidence>
<accession>A0A2M8L5U2</accession>
<sequence length="44" mass="5247">MNKIAIIIPTYNEKENIERMIDVLEEEIFPKIKNNQMEILVVDD</sequence>